<proteinExistence type="predicted"/>
<dbReference type="PRINTS" id="PR00320">
    <property type="entry name" value="GPROTEINBRPT"/>
</dbReference>
<evidence type="ECO:0000313" key="6">
    <source>
        <dbReference type="EMBL" id="KAF3886596.1"/>
    </source>
</evidence>
<feature type="domain" description="Novel STAND NTPase 1" evidence="5">
    <location>
        <begin position="526"/>
        <end position="859"/>
    </location>
</feature>
<dbReference type="Pfam" id="PF20703">
    <property type="entry name" value="nSTAND1"/>
    <property type="match status" value="1"/>
</dbReference>
<dbReference type="InterPro" id="IPR019734">
    <property type="entry name" value="TPR_rpt"/>
</dbReference>
<evidence type="ECO:0000259" key="5">
    <source>
        <dbReference type="Pfam" id="PF20703"/>
    </source>
</evidence>
<keyword evidence="2" id="KW-0677">Repeat</keyword>
<comment type="caution">
    <text evidence="7">The sequence shown here is derived from an EMBL/GenBank/DDBJ whole genome shotgun (WGS) entry which is preliminary data.</text>
</comment>
<dbReference type="InterPro" id="IPR011990">
    <property type="entry name" value="TPR-like_helical_dom_sf"/>
</dbReference>
<dbReference type="PROSITE" id="PS50005">
    <property type="entry name" value="TPR"/>
    <property type="match status" value="1"/>
</dbReference>
<reference evidence="6" key="2">
    <citation type="submission" date="2019-11" db="EMBL/GenBank/DDBJ databases">
        <title>Improved Assembly of Tolypothrix boutellei genome.</title>
        <authorList>
            <person name="Sarangi A.N."/>
            <person name="Mukherjee M."/>
            <person name="Ghosh S."/>
            <person name="Singh D."/>
            <person name="Das A."/>
            <person name="Kant S."/>
            <person name="Prusty A."/>
            <person name="Tripathy S."/>
        </authorList>
    </citation>
    <scope>NUCLEOTIDE SEQUENCE</scope>
    <source>
        <strain evidence="6">VB521301</strain>
    </source>
</reference>
<dbReference type="InterPro" id="IPR049052">
    <property type="entry name" value="nSTAND1"/>
</dbReference>
<dbReference type="SUPFAM" id="SSF50978">
    <property type="entry name" value="WD40 repeat-like"/>
    <property type="match status" value="2"/>
</dbReference>
<dbReference type="Gene3D" id="3.40.50.300">
    <property type="entry name" value="P-loop containing nucleotide triphosphate hydrolases"/>
    <property type="match status" value="1"/>
</dbReference>
<feature type="repeat" description="WD" evidence="3">
    <location>
        <begin position="1346"/>
        <end position="1377"/>
    </location>
</feature>
<dbReference type="Proteomes" id="UP000029738">
    <property type="component" value="Unassembled WGS sequence"/>
</dbReference>
<reference evidence="7" key="1">
    <citation type="journal article" date="2015" name="Genome Announc.">
        <title>Draft Genome Sequence of Tolypothrix boutellei Strain VB521301.</title>
        <authorList>
            <person name="Chandrababunaidu M.M."/>
            <person name="Singh D."/>
            <person name="Sen D."/>
            <person name="Bhan S."/>
            <person name="Das S."/>
            <person name="Gupta A."/>
            <person name="Adhikary S.P."/>
            <person name="Tripathy S."/>
        </authorList>
    </citation>
    <scope>NUCLEOTIDE SEQUENCE</scope>
    <source>
        <strain evidence="7">VB521301</strain>
    </source>
</reference>
<evidence type="ECO:0000256" key="4">
    <source>
        <dbReference type="PROSITE-ProRule" id="PRU00339"/>
    </source>
</evidence>
<organism evidence="7">
    <name type="scientific">Tolypothrix bouteillei VB521301</name>
    <dbReference type="NCBI Taxonomy" id="1479485"/>
    <lineage>
        <taxon>Bacteria</taxon>
        <taxon>Bacillati</taxon>
        <taxon>Cyanobacteriota</taxon>
        <taxon>Cyanophyceae</taxon>
        <taxon>Nostocales</taxon>
        <taxon>Tolypothrichaceae</taxon>
        <taxon>Tolypothrix</taxon>
    </lineage>
</organism>
<dbReference type="SUPFAM" id="SSF52540">
    <property type="entry name" value="P-loop containing nucleoside triphosphate hydrolases"/>
    <property type="match status" value="1"/>
</dbReference>
<dbReference type="InterPro" id="IPR015943">
    <property type="entry name" value="WD40/YVTN_repeat-like_dom_sf"/>
</dbReference>
<dbReference type="InterPro" id="IPR036322">
    <property type="entry name" value="WD40_repeat_dom_sf"/>
</dbReference>
<dbReference type="PANTHER" id="PTHR19848:SF8">
    <property type="entry name" value="F-BOX AND WD REPEAT DOMAIN CONTAINING 7"/>
    <property type="match status" value="1"/>
</dbReference>
<dbReference type="SUPFAM" id="SSF48452">
    <property type="entry name" value="TPR-like"/>
    <property type="match status" value="1"/>
</dbReference>
<feature type="repeat" description="WD" evidence="3">
    <location>
        <begin position="1086"/>
        <end position="1117"/>
    </location>
</feature>
<dbReference type="Pfam" id="PF00400">
    <property type="entry name" value="WD40"/>
    <property type="match status" value="14"/>
</dbReference>
<protein>
    <submittedName>
        <fullName evidence="7">WD-40 repeat-containing protein</fullName>
    </submittedName>
</protein>
<dbReference type="InterPro" id="IPR027417">
    <property type="entry name" value="P-loop_NTPase"/>
</dbReference>
<feature type="repeat" description="TPR" evidence="4">
    <location>
        <begin position="228"/>
        <end position="261"/>
    </location>
</feature>
<feature type="repeat" description="WD" evidence="3">
    <location>
        <begin position="1515"/>
        <end position="1546"/>
    </location>
</feature>
<feature type="repeat" description="WD" evidence="3">
    <location>
        <begin position="1216"/>
        <end position="1247"/>
    </location>
</feature>
<dbReference type="PROSITE" id="PS00678">
    <property type="entry name" value="WD_REPEATS_1"/>
    <property type="match status" value="1"/>
</dbReference>
<dbReference type="InterPro" id="IPR019775">
    <property type="entry name" value="WD40_repeat_CS"/>
</dbReference>
<dbReference type="RefSeq" id="WP_050045801.1">
    <property type="nucleotide sequence ID" value="NZ_JHEG04000001.1"/>
</dbReference>
<evidence type="ECO:0000313" key="8">
    <source>
        <dbReference type="Proteomes" id="UP000029738"/>
    </source>
</evidence>
<dbReference type="OrthoDB" id="433942at2"/>
<dbReference type="Gene3D" id="1.25.40.10">
    <property type="entry name" value="Tetratricopeptide repeat domain"/>
    <property type="match status" value="2"/>
</dbReference>
<feature type="repeat" description="WD" evidence="3">
    <location>
        <begin position="1045"/>
        <end position="1076"/>
    </location>
</feature>
<feature type="repeat" description="WD" evidence="3">
    <location>
        <begin position="1433"/>
        <end position="1465"/>
    </location>
</feature>
<dbReference type="PANTHER" id="PTHR19848">
    <property type="entry name" value="WD40 REPEAT PROTEIN"/>
    <property type="match status" value="1"/>
</dbReference>
<dbReference type="SMART" id="SM00320">
    <property type="entry name" value="WD40"/>
    <property type="match status" value="14"/>
</dbReference>
<evidence type="ECO:0000256" key="2">
    <source>
        <dbReference type="ARBA" id="ARBA00022737"/>
    </source>
</evidence>
<dbReference type="InterPro" id="IPR020472">
    <property type="entry name" value="WD40_PAC1"/>
</dbReference>
<dbReference type="Gene3D" id="2.130.10.10">
    <property type="entry name" value="YVTN repeat-like/Quinoprotein amine dehydrogenase"/>
    <property type="match status" value="5"/>
</dbReference>
<feature type="repeat" description="WD" evidence="3">
    <location>
        <begin position="1474"/>
        <end position="1505"/>
    </location>
</feature>
<feature type="repeat" description="WD" evidence="3">
    <location>
        <begin position="1557"/>
        <end position="1589"/>
    </location>
</feature>
<dbReference type="STRING" id="1479485.DA73_0218995"/>
<dbReference type="PROSITE" id="PS50082">
    <property type="entry name" value="WD_REPEATS_2"/>
    <property type="match status" value="14"/>
</dbReference>
<feature type="repeat" description="WD" evidence="3">
    <location>
        <begin position="1264"/>
        <end position="1296"/>
    </location>
</feature>
<dbReference type="InterPro" id="IPR001680">
    <property type="entry name" value="WD40_rpt"/>
</dbReference>
<accession>A0A0C1REG0</accession>
<dbReference type="EMBL" id="JHEG02000048">
    <property type="protein sequence ID" value="KIE10610.1"/>
    <property type="molecule type" value="Genomic_DNA"/>
</dbReference>
<dbReference type="PROSITE" id="PS50294">
    <property type="entry name" value="WD_REPEATS_REGION"/>
    <property type="match status" value="14"/>
</dbReference>
<dbReference type="EMBL" id="JHEG04000001">
    <property type="protein sequence ID" value="KAF3886596.1"/>
    <property type="molecule type" value="Genomic_DNA"/>
</dbReference>
<feature type="repeat" description="WD" evidence="3">
    <location>
        <begin position="1134"/>
        <end position="1165"/>
    </location>
</feature>
<evidence type="ECO:0000256" key="1">
    <source>
        <dbReference type="ARBA" id="ARBA00022574"/>
    </source>
</evidence>
<evidence type="ECO:0000256" key="3">
    <source>
        <dbReference type="PROSITE-ProRule" id="PRU00221"/>
    </source>
</evidence>
<gene>
    <name evidence="7" type="ORF">DA73_0218995</name>
    <name evidence="6" type="ORF">DA73_0400014770</name>
</gene>
<feature type="repeat" description="WD" evidence="3">
    <location>
        <begin position="1175"/>
        <end position="1206"/>
    </location>
</feature>
<keyword evidence="4" id="KW-0802">TPR repeat</keyword>
<sequence length="1667" mass="189478">MKECHFELENQSENQGSLQRLIRAIALSQGQFALILVRCNYRQLQEQIMIAFRALNKDKYVREVVLSPSTTTLHNALFQVLYPENSDLAIDSFPSGLMVFGLESVISIEDLLTGFNQARDIYAHNFPFPLVLWLTDEVAMLLSRLAPDFKSWAATTIKFEMAQQELMALVRKETESLFTKVVEAGVKKFLPNTALDLDPKSQHRKEIESARQDLLRVYNVTLEIDLEAGLEFVLGRDYYARDEIDNALSHYQQSLTLWEQQLRGEQISSSPSPYFLRYAIVLFHLGLCYLRMADLHPSVSKRYWQDALVLFQKCLDILESIQRQDLIAKFILLTCEILKNLQDWENLEKLACKSLELHEIYGTKAQVAQDYGFLSVVNASKANWLKAYELANQALNIAEGASDISRQQESWYLLLLGCAQRHLGEWEEAVNNLEWAKIVCELQYDPSLYLEIVKELHSLYFFESHDYLEAFKLKREKIQIEHQYGFRAFIGASQLQPQRYRINPIHTSQEIPSFREEVAREIATSGRQQDINRLIERMTRADCKLTVIHGSSGVGKSSIIKAGLLPALKRKVIGDRLPITVFLSAYNDWKATIFHNINLTIAGDETLNSLESSILSIIQKIKLATNRNYTIILIFDQFEEFFFVNTESQFRKEFFDFLFECLNIPFVKVILSMREDYLHYLLELERYSQYQKNECDLGIINGDILDKDIRYYLSKFSSQDAINIIKSLTQHSYYEAQDELITKLVQDLAGEVGEVHPIELQIVGAQLQAENITTLEEYLICGGSEKLVQRWLEEVIKDCGEENECISWQLLFELTHEKGIRPLKTKAELLSALSQKEGGNGSSGVWENCAPSPLIPLSASLELILEILTGSGLVLRMREESGDRYQLVHDYLVEPIRQKNNYEITAELKKIRFEKNKAEVAQKISQEQLNSVLKRRLREARIVGFLLTVLLAVIGGLWWNAYLQKRAAVSQTLRAERSETNLKISALTAASEALFASNKEFDALLESLRAFRKMKQAKDILPDTQMRVVTALQQAVYGVTEVNRLEGHHDIVWSVIFSPDGRLLASGSTDRTIKLWRRDGYLLQTLKGHRDAITSLSFSPDGQTLVSSSLDKTIKLWRKNSITGAFDPLPYKTLKGHKDWVYSVSFSPDGKMLASTSKDRSIYLWHTDGRLAKKLYGHQGWVNWVCFSPDGKFLASASDDKTVKIWRRDGRLMKTLLGHQKGVTSVAFSPNGQMLASAGRDKTVKLWRWSDSQDGLIFHLDKTLQHHSATIWSVSFSPNSQQLASAGDDNTINLWSASGTFVKSFKGHSDAIASVAFSPDNKLLVSASYDKTIKQWSLEPPRLPILKGHSDRVLSVAWRPDGRMLASGSRDRTVKLWLRDRYGMKTSLYKTLMGHKDRVPSVSFDSSGQILASGSYDKTVKLWRSDGYLLKTLKGHTDSVMSVNFSPDGTLLASGSKDKTVKLWNREGKLLATLKGHHGWVNSVSFSPDSQVLASASDDQTVKLWRRDGTLLKTFSPHEGWVMGVGFSPTDHLLASASWDNTVRLWRWDGKLLKTLLKGYSDSVNAVTFSPNGEIIAAASWDSTVKLWSRDGKLIKILNGHQAPVLGTSFSPDGETLASASDDNTIILWNLDLHDLLDRGCYWVGNYLKYNRNIDQRDRNLCYNRDR</sequence>
<dbReference type="CDD" id="cd00200">
    <property type="entry name" value="WD40"/>
    <property type="match status" value="2"/>
</dbReference>
<feature type="repeat" description="WD" evidence="3">
    <location>
        <begin position="1598"/>
        <end position="1632"/>
    </location>
</feature>
<evidence type="ECO:0000313" key="7">
    <source>
        <dbReference type="EMBL" id="KIE10610.1"/>
    </source>
</evidence>
<feature type="repeat" description="WD" evidence="3">
    <location>
        <begin position="1305"/>
        <end position="1339"/>
    </location>
</feature>
<dbReference type="SMART" id="SM00028">
    <property type="entry name" value="TPR"/>
    <property type="match status" value="3"/>
</dbReference>
<keyword evidence="8" id="KW-1185">Reference proteome</keyword>
<keyword evidence="1 3" id="KW-0853">WD repeat</keyword>
<name>A0A0C1REG0_9CYAN</name>
<feature type="repeat" description="WD" evidence="3">
    <location>
        <begin position="1392"/>
        <end position="1423"/>
    </location>
</feature>